<dbReference type="PANTHER" id="PTHR46401:SF2">
    <property type="entry name" value="GLYCOSYLTRANSFERASE WBBK-RELATED"/>
    <property type="match status" value="1"/>
</dbReference>
<reference evidence="3 4" key="2">
    <citation type="submission" date="2016-06" db="EMBL/GenBank/DDBJ databases">
        <title>Pedobacter psychrophilus sp. nov., isolated from Antarctic fragmentary rock.</title>
        <authorList>
            <person name="Svec P."/>
        </authorList>
    </citation>
    <scope>NUCLEOTIDE SEQUENCE [LARGE SCALE GENOMIC DNA]</scope>
    <source>
        <strain evidence="3 4">CCM 8644</strain>
    </source>
</reference>
<dbReference type="SUPFAM" id="SSF53756">
    <property type="entry name" value="UDP-Glycosyltransferase/glycogen phosphorylase"/>
    <property type="match status" value="1"/>
</dbReference>
<dbReference type="AlphaFoldDB" id="A0A179DE64"/>
<dbReference type="Gene3D" id="3.40.50.2000">
    <property type="entry name" value="Glycogen Phosphorylase B"/>
    <property type="match status" value="2"/>
</dbReference>
<keyword evidence="1" id="KW-0808">Transferase</keyword>
<dbReference type="PANTHER" id="PTHR46401">
    <property type="entry name" value="GLYCOSYLTRANSFERASE WBBK-RELATED"/>
    <property type="match status" value="1"/>
</dbReference>
<dbReference type="Proteomes" id="UP000078459">
    <property type="component" value="Unassembled WGS sequence"/>
</dbReference>
<evidence type="ECO:0000313" key="3">
    <source>
        <dbReference type="EMBL" id="OAQ38789.1"/>
    </source>
</evidence>
<organism evidence="3 4">
    <name type="scientific">Pedobacter psychrophilus</name>
    <dbReference type="NCBI Taxonomy" id="1826909"/>
    <lineage>
        <taxon>Bacteria</taxon>
        <taxon>Pseudomonadati</taxon>
        <taxon>Bacteroidota</taxon>
        <taxon>Sphingobacteriia</taxon>
        <taxon>Sphingobacteriales</taxon>
        <taxon>Sphingobacteriaceae</taxon>
        <taxon>Pedobacter</taxon>
    </lineage>
</organism>
<feature type="domain" description="Glycosyl transferase family 1" evidence="2">
    <location>
        <begin position="206"/>
        <end position="357"/>
    </location>
</feature>
<dbReference type="OrthoDB" id="9801609at2"/>
<dbReference type="Pfam" id="PF00534">
    <property type="entry name" value="Glycos_transf_1"/>
    <property type="match status" value="1"/>
</dbReference>
<dbReference type="EMBL" id="LWHJ01000029">
    <property type="protein sequence ID" value="OAQ38789.1"/>
    <property type="molecule type" value="Genomic_DNA"/>
</dbReference>
<dbReference type="STRING" id="1826909.A5893_12125"/>
<reference evidence="3 4" key="1">
    <citation type="submission" date="2016-04" db="EMBL/GenBank/DDBJ databases">
        <authorList>
            <person name="Evans L.H."/>
            <person name="Alamgir A."/>
            <person name="Owens N."/>
            <person name="Weber N.D."/>
            <person name="Virtaneva K."/>
            <person name="Barbian K."/>
            <person name="Babar A."/>
            <person name="Rosenke K."/>
        </authorList>
    </citation>
    <scope>NUCLEOTIDE SEQUENCE [LARGE SCALE GENOMIC DNA]</scope>
    <source>
        <strain evidence="3 4">CCM 8644</strain>
    </source>
</reference>
<dbReference type="CDD" id="cd03809">
    <property type="entry name" value="GT4_MtfB-like"/>
    <property type="match status" value="1"/>
</dbReference>
<evidence type="ECO:0000313" key="4">
    <source>
        <dbReference type="Proteomes" id="UP000078459"/>
    </source>
</evidence>
<proteinExistence type="predicted"/>
<evidence type="ECO:0000256" key="1">
    <source>
        <dbReference type="ARBA" id="ARBA00022679"/>
    </source>
</evidence>
<dbReference type="GO" id="GO:0009103">
    <property type="term" value="P:lipopolysaccharide biosynthetic process"/>
    <property type="evidence" value="ECO:0007669"/>
    <property type="project" value="TreeGrafter"/>
</dbReference>
<keyword evidence="4" id="KW-1185">Reference proteome</keyword>
<evidence type="ECO:0000259" key="2">
    <source>
        <dbReference type="Pfam" id="PF00534"/>
    </source>
</evidence>
<name>A0A179DE64_9SPHI</name>
<accession>A0A179DE64</accession>
<gene>
    <name evidence="3" type="ORF">A5893_12125</name>
</gene>
<comment type="caution">
    <text evidence="3">The sequence shown here is derived from an EMBL/GenBank/DDBJ whole genome shotgun (WGS) entry which is preliminary data.</text>
</comment>
<sequence>MKKQKMKKKLNIGLNLLYMNRKLSGGSITYGINLVNELALLDNYNNYIIYLNKDCENLPIKIGENFKKKILPFHNNYVYVRYFWEQLLFPFYLLNQNLDVLHSLGYVGPVFCPAKHIVSILDLNYKRHTESMSAFKRVLLGTMVKLMSIFSKSIITISNFSKEEIANELHVEKNKIIVTLLSGSSDVSYVDNSLELDLEGIYEIENEYIISFGSPSSHKNILGLISAFSIFNAKYSQYNLILVGHQHNNSELQEKIINLKLEDKVKFTGFVPDEHIFPLLKNAKLFVFPSFYEGFGIPLLDAQSAGVAVVSSNAASLPEVGGDSALYFDPNNVKEMASKFEMVLNDNDLSNRLIEKGFANRAKFSWHNTAKQTLQVYKDNV</sequence>
<protein>
    <recommendedName>
        <fullName evidence="2">Glycosyl transferase family 1 domain-containing protein</fullName>
    </recommendedName>
</protein>
<dbReference type="GO" id="GO:0016757">
    <property type="term" value="F:glycosyltransferase activity"/>
    <property type="evidence" value="ECO:0007669"/>
    <property type="project" value="InterPro"/>
</dbReference>
<dbReference type="InterPro" id="IPR001296">
    <property type="entry name" value="Glyco_trans_1"/>
</dbReference>